<gene>
    <name evidence="9" type="ordered locus">Sputcn32_0171</name>
</gene>
<name>A4Y1S4_SHEPC</name>
<evidence type="ECO:0000256" key="7">
    <source>
        <dbReference type="ARBA" id="ARBA00024874"/>
    </source>
</evidence>
<protein>
    <recommendedName>
        <fullName evidence="1">Mercuric resistance operon regulatory protein</fullName>
    </recommendedName>
</protein>
<dbReference type="GO" id="GO:0003677">
    <property type="term" value="F:DNA binding"/>
    <property type="evidence" value="ECO:0007669"/>
    <property type="project" value="UniProtKB-KW"/>
</dbReference>
<evidence type="ECO:0000256" key="6">
    <source>
        <dbReference type="ARBA" id="ARBA00023163"/>
    </source>
</evidence>
<evidence type="ECO:0000256" key="5">
    <source>
        <dbReference type="ARBA" id="ARBA00023125"/>
    </source>
</evidence>
<dbReference type="GO" id="GO:0046689">
    <property type="term" value="P:response to mercury ion"/>
    <property type="evidence" value="ECO:0007669"/>
    <property type="project" value="UniProtKB-KW"/>
</dbReference>
<keyword evidence="2" id="KW-0475">Mercuric resistance</keyword>
<accession>A4Y1S4</accession>
<keyword evidence="5" id="KW-0238">DNA-binding</keyword>
<dbReference type="Pfam" id="PF09278">
    <property type="entry name" value="MerR-DNA-bind"/>
    <property type="match status" value="1"/>
</dbReference>
<organism evidence="9">
    <name type="scientific">Shewanella putrefaciens (strain CN-32 / ATCC BAA-453)</name>
    <dbReference type="NCBI Taxonomy" id="319224"/>
    <lineage>
        <taxon>Bacteria</taxon>
        <taxon>Pseudomonadati</taxon>
        <taxon>Pseudomonadota</taxon>
        <taxon>Gammaproteobacteria</taxon>
        <taxon>Alteromonadales</taxon>
        <taxon>Shewanellaceae</taxon>
        <taxon>Shewanella</taxon>
    </lineage>
</organism>
<dbReference type="InterPro" id="IPR047057">
    <property type="entry name" value="MerR_fam"/>
</dbReference>
<keyword evidence="3" id="KW-0476">Mercury</keyword>
<keyword evidence="4" id="KW-0805">Transcription regulation</keyword>
<evidence type="ECO:0000313" key="9">
    <source>
        <dbReference type="EMBL" id="ABP73907.1"/>
    </source>
</evidence>
<dbReference type="InterPro" id="IPR015358">
    <property type="entry name" value="Tscrpt_reg_MerR_DNA-bd"/>
</dbReference>
<dbReference type="SUPFAM" id="SSF46955">
    <property type="entry name" value="Putative DNA-binding domain"/>
    <property type="match status" value="1"/>
</dbReference>
<proteinExistence type="predicted"/>
<dbReference type="CDD" id="cd04783">
    <property type="entry name" value="HTH_MerR1"/>
    <property type="match status" value="1"/>
</dbReference>
<dbReference type="NCBIfam" id="TIGR02051">
    <property type="entry name" value="MerR"/>
    <property type="match status" value="1"/>
</dbReference>
<dbReference type="EMBL" id="CP000681">
    <property type="protein sequence ID" value="ABP73907.1"/>
    <property type="molecule type" value="Genomic_DNA"/>
</dbReference>
<dbReference type="GO" id="GO:0003700">
    <property type="term" value="F:DNA-binding transcription factor activity"/>
    <property type="evidence" value="ECO:0007669"/>
    <property type="project" value="InterPro"/>
</dbReference>
<dbReference type="PROSITE" id="PS50937">
    <property type="entry name" value="HTH_MERR_2"/>
    <property type="match status" value="1"/>
</dbReference>
<dbReference type="AlphaFoldDB" id="A4Y1S4"/>
<dbReference type="Pfam" id="PF00376">
    <property type="entry name" value="MerR"/>
    <property type="match status" value="1"/>
</dbReference>
<comment type="function">
    <text evidence="7">Mediates the mercuric-dependent induction of mercury resistance operon. In the absence of mercury MerR represses transcription by binding tightly to the mer operator region; when mercury is present the dimeric complex binds a single ion and becomes a potent transcriptional activator, while remaining bound to the mer site.</text>
</comment>
<dbReference type="Gene3D" id="1.10.1660.10">
    <property type="match status" value="1"/>
</dbReference>
<dbReference type="InterPro" id="IPR009061">
    <property type="entry name" value="DNA-bd_dom_put_sf"/>
</dbReference>
<evidence type="ECO:0000256" key="3">
    <source>
        <dbReference type="ARBA" id="ARBA00022914"/>
    </source>
</evidence>
<evidence type="ECO:0000256" key="1">
    <source>
        <dbReference type="ARBA" id="ARBA00017146"/>
    </source>
</evidence>
<dbReference type="KEGG" id="spc:Sputcn32_0171"/>
<dbReference type="InterPro" id="IPR000551">
    <property type="entry name" value="MerR-type_HTH_dom"/>
</dbReference>
<evidence type="ECO:0000256" key="2">
    <source>
        <dbReference type="ARBA" id="ARBA00022466"/>
    </source>
</evidence>
<evidence type="ECO:0000259" key="8">
    <source>
        <dbReference type="PROSITE" id="PS50937"/>
    </source>
</evidence>
<dbReference type="PANTHER" id="PTHR30204:SF92">
    <property type="entry name" value="HTH-TYPE TRANSCRIPTIONAL REGULATOR ZNTR"/>
    <property type="match status" value="1"/>
</dbReference>
<dbReference type="HOGENOM" id="CLU_060077_2_0_6"/>
<dbReference type="STRING" id="319224.Sputcn32_0171"/>
<dbReference type="PRINTS" id="PR00040">
    <property type="entry name" value="HTHMERR"/>
</dbReference>
<dbReference type="PANTHER" id="PTHR30204">
    <property type="entry name" value="REDOX-CYCLING DRUG-SENSING TRANSCRIPTIONAL ACTIVATOR SOXR"/>
    <property type="match status" value="1"/>
</dbReference>
<feature type="domain" description="HTH merR-type" evidence="8">
    <location>
        <begin position="5"/>
        <end position="74"/>
    </location>
</feature>
<keyword evidence="6" id="KW-0804">Transcription</keyword>
<dbReference type="SMART" id="SM00422">
    <property type="entry name" value="HTH_MERR"/>
    <property type="match status" value="1"/>
</dbReference>
<dbReference type="GO" id="GO:0045340">
    <property type="term" value="F:mercury ion binding"/>
    <property type="evidence" value="ECO:0007669"/>
    <property type="project" value="InterPro"/>
</dbReference>
<dbReference type="InterPro" id="IPR011794">
    <property type="entry name" value="MerR"/>
</dbReference>
<dbReference type="eggNOG" id="COG0789">
    <property type="taxonomic scope" value="Bacteria"/>
</dbReference>
<evidence type="ECO:0000256" key="4">
    <source>
        <dbReference type="ARBA" id="ARBA00023015"/>
    </source>
</evidence>
<sequence length="134" mass="15168">MDVTLYTIGQLANAAVVNVETIRYYERRGLVEQPGKPTQGFRRYPVTTLNRLRFIKRAQELGFTLEEIHHLLTLNDTPCQGVQDVATLKLANVRSKIADLQSLELVLHHLLSQCASNPDQTHCPIIESLQPHNN</sequence>
<reference evidence="9" key="1">
    <citation type="submission" date="2007-04" db="EMBL/GenBank/DDBJ databases">
        <title>Complete sequence of Shewanella putrefaciens CN-32.</title>
        <authorList>
            <consortium name="US DOE Joint Genome Institute"/>
            <person name="Copeland A."/>
            <person name="Lucas S."/>
            <person name="Lapidus A."/>
            <person name="Barry K."/>
            <person name="Detter J.C."/>
            <person name="Glavina del Rio T."/>
            <person name="Hammon N."/>
            <person name="Israni S."/>
            <person name="Dalin E."/>
            <person name="Tice H."/>
            <person name="Pitluck S."/>
            <person name="Chain P."/>
            <person name="Malfatti S."/>
            <person name="Shin M."/>
            <person name="Vergez L."/>
            <person name="Schmutz J."/>
            <person name="Larimer F."/>
            <person name="Land M."/>
            <person name="Hauser L."/>
            <person name="Kyrpides N."/>
            <person name="Mikhailova N."/>
            <person name="Romine M.F."/>
            <person name="Fredrickson J."/>
            <person name="Tiedje J."/>
            <person name="Richardson P."/>
        </authorList>
    </citation>
    <scope>NUCLEOTIDE SEQUENCE [LARGE SCALE GENOMIC DNA]</scope>
    <source>
        <strain evidence="9">CN-32</strain>
    </source>
</reference>